<dbReference type="Proteomes" id="UP000683360">
    <property type="component" value="Unassembled WGS sequence"/>
</dbReference>
<reference evidence="1" key="1">
    <citation type="submission" date="2021-03" db="EMBL/GenBank/DDBJ databases">
        <authorList>
            <person name="Bekaert M."/>
        </authorList>
    </citation>
    <scope>NUCLEOTIDE SEQUENCE</scope>
</reference>
<keyword evidence="2" id="KW-1185">Reference proteome</keyword>
<comment type="caution">
    <text evidence="1">The sequence shown here is derived from an EMBL/GenBank/DDBJ whole genome shotgun (WGS) entry which is preliminary data.</text>
</comment>
<gene>
    <name evidence="1" type="ORF">MEDL_26556</name>
</gene>
<evidence type="ECO:0000313" key="2">
    <source>
        <dbReference type="Proteomes" id="UP000683360"/>
    </source>
</evidence>
<accession>A0A8S3RST2</accession>
<dbReference type="EMBL" id="CAJPWZ010001303">
    <property type="protein sequence ID" value="CAG2212595.1"/>
    <property type="molecule type" value="Genomic_DNA"/>
</dbReference>
<dbReference type="OrthoDB" id="10608266at2759"/>
<proteinExistence type="predicted"/>
<name>A0A8S3RST2_MYTED</name>
<evidence type="ECO:0000313" key="1">
    <source>
        <dbReference type="EMBL" id="CAG2212595.1"/>
    </source>
</evidence>
<sequence length="189" mass="21823">MPEHSFNNVAFQQQQIAAMTGLQLRMEKLESTTATIDKKTNSTVDIFEKYLNLEKKYEVVLRKQVQLQDDLNISRNRTTELEKEIESLKHIQTINQLQTLSSLQQEIQTLQQDVNSLTTTSQARGQDLTAIYSDVVQNKHKLITLVNETTTINHKLANSDNNHMSLMRDFSIFRKTQNNTTNNLISKQQ</sequence>
<protein>
    <submittedName>
        <fullName evidence="1">Uncharacterized protein</fullName>
    </submittedName>
</protein>
<organism evidence="1 2">
    <name type="scientific">Mytilus edulis</name>
    <name type="common">Blue mussel</name>
    <dbReference type="NCBI Taxonomy" id="6550"/>
    <lineage>
        <taxon>Eukaryota</taxon>
        <taxon>Metazoa</taxon>
        <taxon>Spiralia</taxon>
        <taxon>Lophotrochozoa</taxon>
        <taxon>Mollusca</taxon>
        <taxon>Bivalvia</taxon>
        <taxon>Autobranchia</taxon>
        <taxon>Pteriomorphia</taxon>
        <taxon>Mytilida</taxon>
        <taxon>Mytiloidea</taxon>
        <taxon>Mytilidae</taxon>
        <taxon>Mytilinae</taxon>
        <taxon>Mytilus</taxon>
    </lineage>
</organism>
<dbReference type="AlphaFoldDB" id="A0A8S3RST2"/>